<dbReference type="Gene3D" id="1.25.40.10">
    <property type="entry name" value="Tetratricopeptide repeat domain"/>
    <property type="match status" value="4"/>
</dbReference>
<dbReference type="InterPro" id="IPR019734">
    <property type="entry name" value="TPR_rpt"/>
</dbReference>
<evidence type="ECO:0000256" key="2">
    <source>
        <dbReference type="ARBA" id="ARBA00022803"/>
    </source>
</evidence>
<dbReference type="Proteomes" id="UP000001822">
    <property type="component" value="Chromosome"/>
</dbReference>
<evidence type="ECO:0000256" key="3">
    <source>
        <dbReference type="SAM" id="SignalP"/>
    </source>
</evidence>
<dbReference type="OrthoDB" id="9771112at2"/>
<reference evidence="5 6" key="1">
    <citation type="journal article" date="2007" name="Appl. Environ. Microbiol.">
        <title>Genome sequence of the cellulolytic gliding bacterium Cytophaga hutchinsonii.</title>
        <authorList>
            <person name="Xie G."/>
            <person name="Bruce D.C."/>
            <person name="Challacombe J.F."/>
            <person name="Chertkov O."/>
            <person name="Detter J.C."/>
            <person name="Gilna P."/>
            <person name="Han C.S."/>
            <person name="Lucas S."/>
            <person name="Misra M."/>
            <person name="Myers G.L."/>
            <person name="Richardson P."/>
            <person name="Tapia R."/>
            <person name="Thayer N."/>
            <person name="Thompson L.S."/>
            <person name="Brettin T.S."/>
            <person name="Henrissat B."/>
            <person name="Wilson D.B."/>
            <person name="McBride M.J."/>
        </authorList>
    </citation>
    <scope>NUCLEOTIDE SEQUENCE [LARGE SCALE GENOMIC DNA]</scope>
    <source>
        <strain evidence="6">ATCC 33406 / DSM 1761 / CIP 103989 / NBRC 15051 / NCIMB 9469 / D465</strain>
    </source>
</reference>
<evidence type="ECO:0000256" key="1">
    <source>
        <dbReference type="ARBA" id="ARBA00022737"/>
    </source>
</evidence>
<dbReference type="SMART" id="SM00028">
    <property type="entry name" value="TPR"/>
    <property type="match status" value="6"/>
</dbReference>
<feature type="signal peptide" evidence="3">
    <location>
        <begin position="1"/>
        <end position="22"/>
    </location>
</feature>
<keyword evidence="3" id="KW-0732">Signal</keyword>
<dbReference type="Pfam" id="PF13424">
    <property type="entry name" value="TPR_12"/>
    <property type="match status" value="2"/>
</dbReference>
<dbReference type="PANTHER" id="PTHR45641:SF19">
    <property type="entry name" value="NEPHROCYSTIN-3"/>
    <property type="match status" value="1"/>
</dbReference>
<dbReference type="SUPFAM" id="SSF48452">
    <property type="entry name" value="TPR-like"/>
    <property type="match status" value="3"/>
</dbReference>
<organism evidence="5 6">
    <name type="scientific">Cytophaga hutchinsonii (strain ATCC 33406 / DSM 1761 / CIP 103989 / NBRC 15051 / NCIMB 9469 / D465)</name>
    <dbReference type="NCBI Taxonomy" id="269798"/>
    <lineage>
        <taxon>Bacteria</taxon>
        <taxon>Pseudomonadati</taxon>
        <taxon>Bacteroidota</taxon>
        <taxon>Cytophagia</taxon>
        <taxon>Cytophagales</taxon>
        <taxon>Cytophagaceae</taxon>
        <taxon>Cytophaga</taxon>
    </lineage>
</organism>
<dbReference type="PANTHER" id="PTHR45641">
    <property type="entry name" value="TETRATRICOPEPTIDE REPEAT PROTEIN (AFU_ORTHOLOGUE AFUA_6G03870)"/>
    <property type="match status" value="1"/>
</dbReference>
<feature type="chain" id="PRO_5026724666" description="CHAT domain-containing protein" evidence="3">
    <location>
        <begin position="23"/>
        <end position="1409"/>
    </location>
</feature>
<gene>
    <name evidence="5" type="ordered locus">CHU_0528</name>
</gene>
<accession>A0A6N4SNG2</accession>
<evidence type="ECO:0000259" key="4">
    <source>
        <dbReference type="Pfam" id="PF12770"/>
    </source>
</evidence>
<dbReference type="InterPro" id="IPR011990">
    <property type="entry name" value="TPR-like_helical_dom_sf"/>
</dbReference>
<dbReference type="InterPro" id="IPR024983">
    <property type="entry name" value="CHAT_dom"/>
</dbReference>
<proteinExistence type="predicted"/>
<evidence type="ECO:0000313" key="5">
    <source>
        <dbReference type="EMBL" id="ABG57815.1"/>
    </source>
</evidence>
<keyword evidence="6" id="KW-1185">Reference proteome</keyword>
<protein>
    <recommendedName>
        <fullName evidence="4">CHAT domain-containing protein</fullName>
    </recommendedName>
</protein>
<dbReference type="KEGG" id="chu:CHU_0528"/>
<keyword evidence="2" id="KW-0802">TPR repeat</keyword>
<evidence type="ECO:0000313" key="6">
    <source>
        <dbReference type="Proteomes" id="UP000001822"/>
    </source>
</evidence>
<dbReference type="Pfam" id="PF12770">
    <property type="entry name" value="CHAT"/>
    <property type="match status" value="1"/>
</dbReference>
<sequence>MMRIYNILLTALLGFFMLPESAAQKSTFEADFTQLAVFSEQADYKAGYFYAKKTHAAIANKPHAQDIDLLRSNCYLALFADRLDKQSEVATARTEIQKFLPALSEATNVSRLAETFSVYCDFYFQRGVYTKTDSVYTSIKNLIPLLPPYDRELIRYYQYESLFHKGFLNKVTAETEFYKNSVAARLIKDSVFTAEGSMQLIELNESEKTVRENLTADYILLKAQAYLENGLSDSAIAYLQKNSSAISNKEGNKARYHYLLAQCQQNNLEYHLAEKEFKTASALSQQFFQPHAPIQISILQGLINVLVSQGKTEEADYYRNDIVVRLYSYYNKNNLGYLANTYPAVEREMDVKNWAKAETIATDFLNRNALPPVHSMREKYLTALFTILVKQQKYAEAESTMEQMLALQAQLTGEKSPAYQILLLDKARFYSFNLDKFKEAKIIFSSVLDSDFQNQVSIENPDYYLNTLAFSNVYVYTEEFGMADNRLLLNLKRVENTFSATHTLYAIFLSHAGELKTITGDYTGAAEKIAGSLSIFEKNNKKKYSRAWIEALELDMKLQLLQGDYIGADESLKKSKKIADRVNITENDDIFLVEEIGLLYVKKGEYQKGSKILSAILKYKTETVGGTHKSICATLNYLGEQNLIVGNYAESDAYFNRSLQISKNVYGNKSIPYATSLLYYKQLYTAIGDYEKAESSILEALQIYAKTYGDKNIKTGILMHEAALATFQADLYTSRKNKTKPADLDKQFVKALEIIRNSAGDNSTLYAEGLENYAIFLALTNQYTAALANIDVAKKIWENKSGKNNIHTAQLNNLSGKIFYRSGKYAAALTAFEKTRDEYKAIFDDNHPGYVFALGSCAQMYYILGNTSKAIENIEECTNKSLLYIDKVFPFLSERGKMAYWDKIKEDFEFYKTIAFTNSKAYPEMIGKIMNIQLQTKSVLLNSQLKIKNKIYASGDTTAIRLYQTWQDLRDNLAIGYSMNAAQRKEEGIDIAVMETKLEMIEKQLSAISEDFTEQNKSKAISYTWKAVKQNLQDNEIAIEVIPFRYYTKSFSDTTWYAFVSVSNKSSNPSFVIEENGKELETKFLKYYRNMIKFSKEDDLSYRQYWKPVSALLSTDTKTIYFAGDGVYNQINLETLKDEQGNYLINSTNIIYIGSCRDIINKNVVHVKAAKTETVQQPEIDLIGNPTYFTTSKADDSELEQLPGSETEVKKINTLMSANKWKTVMYIGKNATEDTVKNIKNPNVLHISTHGFFWQDNVESANAISEKSVVNPLLLSGVVLFNGGELLTTDNFNAINMEDGILTAYEAMNLSLDKTELVVLSACETGLGEVKVGEGVYGLQRSFTVAGAKSIIMSLSKVSDEVTIKLMENFYTYWLQSGNKRAAFSKAKIELMKEYPDPKYWGAFIMIGL</sequence>
<feature type="domain" description="CHAT" evidence="4">
    <location>
        <begin position="1102"/>
        <end position="1408"/>
    </location>
</feature>
<keyword evidence="1" id="KW-0677">Repeat</keyword>
<name>A0A6N4SNG2_CYTH3</name>
<dbReference type="RefSeq" id="WP_011583931.1">
    <property type="nucleotide sequence ID" value="NC_008255.1"/>
</dbReference>
<dbReference type="EMBL" id="CP000383">
    <property type="protein sequence ID" value="ABG57815.1"/>
    <property type="molecule type" value="Genomic_DNA"/>
</dbReference>